<name>A0AAV0HUG6_9ROSI</name>
<gene>
    <name evidence="1" type="ORF">LITE_LOCUS5846</name>
</gene>
<keyword evidence="2" id="KW-1185">Reference proteome</keyword>
<organism evidence="1 2">
    <name type="scientific">Linum tenue</name>
    <dbReference type="NCBI Taxonomy" id="586396"/>
    <lineage>
        <taxon>Eukaryota</taxon>
        <taxon>Viridiplantae</taxon>
        <taxon>Streptophyta</taxon>
        <taxon>Embryophyta</taxon>
        <taxon>Tracheophyta</taxon>
        <taxon>Spermatophyta</taxon>
        <taxon>Magnoliopsida</taxon>
        <taxon>eudicotyledons</taxon>
        <taxon>Gunneridae</taxon>
        <taxon>Pentapetalae</taxon>
        <taxon>rosids</taxon>
        <taxon>fabids</taxon>
        <taxon>Malpighiales</taxon>
        <taxon>Linaceae</taxon>
        <taxon>Linum</taxon>
    </lineage>
</organism>
<evidence type="ECO:0000313" key="2">
    <source>
        <dbReference type="Proteomes" id="UP001154282"/>
    </source>
</evidence>
<protein>
    <submittedName>
        <fullName evidence="1">Uncharacterized protein</fullName>
    </submittedName>
</protein>
<sequence length="174" mass="19377">MEILLSDQPTIFFVRAVIIKLLHHHSRIINLPSTIGSGFGRWLSHQKFVSSSGNALRESSLQGKDFSPSPVHQAQIVPFVTHQRRFCTASSTVSMRRRLGISQVDCSSLSRCLLLVDLRLPAFTDGICADHPMIRFTPGSADLAYRPLPAMPNSPIGDSWLFRFRRSGTPAFTD</sequence>
<dbReference type="Proteomes" id="UP001154282">
    <property type="component" value="Unassembled WGS sequence"/>
</dbReference>
<proteinExistence type="predicted"/>
<evidence type="ECO:0000313" key="1">
    <source>
        <dbReference type="EMBL" id="CAI0388483.1"/>
    </source>
</evidence>
<dbReference type="EMBL" id="CAMGYJ010000002">
    <property type="protein sequence ID" value="CAI0388483.1"/>
    <property type="molecule type" value="Genomic_DNA"/>
</dbReference>
<comment type="caution">
    <text evidence="1">The sequence shown here is derived from an EMBL/GenBank/DDBJ whole genome shotgun (WGS) entry which is preliminary data.</text>
</comment>
<dbReference type="AlphaFoldDB" id="A0AAV0HUG6"/>
<reference evidence="1" key="1">
    <citation type="submission" date="2022-08" db="EMBL/GenBank/DDBJ databases">
        <authorList>
            <person name="Gutierrez-Valencia J."/>
        </authorList>
    </citation>
    <scope>NUCLEOTIDE SEQUENCE</scope>
</reference>
<accession>A0AAV0HUG6</accession>